<gene>
    <name evidence="15" type="ORF">JRJ22_27495</name>
</gene>
<keyword evidence="1" id="KW-0004">4Fe-4S</keyword>
<keyword evidence="12" id="KW-0413">Isomerase</keyword>
<keyword evidence="16" id="KW-1185">Reference proteome</keyword>
<keyword evidence="4" id="KW-0227">DNA damage</keyword>
<keyword evidence="10" id="KW-0238">DNA-binding</keyword>
<name>A0ABX7L9L3_9BACL</name>
<evidence type="ECO:0000256" key="3">
    <source>
        <dbReference type="ARBA" id="ARBA00022741"/>
    </source>
</evidence>
<dbReference type="InterPro" id="IPR045028">
    <property type="entry name" value="DinG/Rad3-like"/>
</dbReference>
<evidence type="ECO:0000256" key="9">
    <source>
        <dbReference type="ARBA" id="ARBA00023014"/>
    </source>
</evidence>
<evidence type="ECO:0000256" key="13">
    <source>
        <dbReference type="ARBA" id="ARBA00038058"/>
    </source>
</evidence>
<protein>
    <submittedName>
        <fullName evidence="15">ATP-dependent DNA helicase</fullName>
    </submittedName>
</protein>
<dbReference type="Pfam" id="PF06733">
    <property type="entry name" value="DEAD_2"/>
    <property type="match status" value="1"/>
</dbReference>
<evidence type="ECO:0000256" key="6">
    <source>
        <dbReference type="ARBA" id="ARBA00022806"/>
    </source>
</evidence>
<organism evidence="15 16">
    <name type="scientific">Paenibacillus tianjinensis</name>
    <dbReference type="NCBI Taxonomy" id="2810347"/>
    <lineage>
        <taxon>Bacteria</taxon>
        <taxon>Bacillati</taxon>
        <taxon>Bacillota</taxon>
        <taxon>Bacilli</taxon>
        <taxon>Bacillales</taxon>
        <taxon>Paenibacillaceae</taxon>
        <taxon>Paenibacillus</taxon>
    </lineage>
</organism>
<dbReference type="InterPro" id="IPR027417">
    <property type="entry name" value="P-loop_NTPase"/>
</dbReference>
<evidence type="ECO:0000256" key="4">
    <source>
        <dbReference type="ARBA" id="ARBA00022763"/>
    </source>
</evidence>
<dbReference type="Pfam" id="PF13307">
    <property type="entry name" value="Helicase_C_2"/>
    <property type="match status" value="1"/>
</dbReference>
<dbReference type="InterPro" id="IPR042493">
    <property type="entry name" value="XPD_DNA_FeS"/>
</dbReference>
<evidence type="ECO:0000259" key="14">
    <source>
        <dbReference type="PROSITE" id="PS51193"/>
    </source>
</evidence>
<dbReference type="Gene3D" id="3.90.320.10">
    <property type="match status" value="1"/>
</dbReference>
<accession>A0ABX7L9L3</accession>
<feature type="domain" description="Helicase ATP-binding" evidence="14">
    <location>
        <begin position="182"/>
        <end position="432"/>
    </location>
</feature>
<evidence type="ECO:0000256" key="1">
    <source>
        <dbReference type="ARBA" id="ARBA00022485"/>
    </source>
</evidence>
<dbReference type="RefSeq" id="WP_206102358.1">
    <property type="nucleotide sequence ID" value="NZ_CP070969.1"/>
</dbReference>
<dbReference type="InterPro" id="IPR011604">
    <property type="entry name" value="PDDEXK-like_dom_sf"/>
</dbReference>
<dbReference type="Proteomes" id="UP000663452">
    <property type="component" value="Chromosome"/>
</dbReference>
<keyword evidence="6 15" id="KW-0347">Helicase</keyword>
<dbReference type="PANTHER" id="PTHR11472:SF34">
    <property type="entry name" value="REGULATOR OF TELOMERE ELONGATION HELICASE 1"/>
    <property type="match status" value="1"/>
</dbReference>
<evidence type="ECO:0000256" key="10">
    <source>
        <dbReference type="ARBA" id="ARBA00023125"/>
    </source>
</evidence>
<keyword evidence="2" id="KW-0479">Metal-binding</keyword>
<keyword evidence="8" id="KW-0408">Iron</keyword>
<proteinExistence type="inferred from homology"/>
<reference evidence="15 16" key="1">
    <citation type="submission" date="2021-02" db="EMBL/GenBank/DDBJ databases">
        <title>Paenibacillus tianjinensis sp. nov.</title>
        <authorList>
            <person name="Liu H."/>
        </authorList>
    </citation>
    <scope>NUCLEOTIDE SEQUENCE [LARGE SCALE GENOMIC DNA]</scope>
    <source>
        <strain evidence="15 16">TB2019</strain>
    </source>
</reference>
<evidence type="ECO:0000256" key="12">
    <source>
        <dbReference type="ARBA" id="ARBA00023235"/>
    </source>
</evidence>
<keyword evidence="7" id="KW-0067">ATP-binding</keyword>
<dbReference type="SMART" id="SM00491">
    <property type="entry name" value="HELICc2"/>
    <property type="match status" value="1"/>
</dbReference>
<evidence type="ECO:0000256" key="2">
    <source>
        <dbReference type="ARBA" id="ARBA00022723"/>
    </source>
</evidence>
<keyword evidence="11" id="KW-0234">DNA repair</keyword>
<evidence type="ECO:0000256" key="7">
    <source>
        <dbReference type="ARBA" id="ARBA00022840"/>
    </source>
</evidence>
<sequence>MQYEVFSLSVRTLVEYVFSSGSLEPGFRSGAAMAEGTRIHQHIQKQYKEGDRKEVYLKTEIPHEGLLFVIDGRCDGLLTGENGSVTVEEIKSTAELLEPDFAGRDVHWAQALMYAYMICLEQGLSGIEVKLTYVRRGGEEQQSLYRNVTREELCAFAADTVAKYAPYAELMVRHGNKKEISIRQLPFPFPAYREGQRHFAAAVYKSVSEGVNLFAQAPTGIGKTMSTLFPALKALGEGKAAGLFYLTAKTVNRLAAQAAIAMLVDQGLHLHAITLTAKDKACFREEGLCSKEFCPYREGYYDRINTALLDMLEHETLMTQEVIASYARKHEICPFEFSLDAAYACDAVICDYNYIYDPRISLKRLPEERKKKTVLLVDEAHNLVDRGREMYSASLSKAPFLTLQRQYKSGNKALSAAAKAVNAFFIGLRKSCSEAGEGEWSSYPEELPALLEAFALEAETELLSPSLPLLAPPGEDEDGDGEGLLDTYYSVQGMLRTFKTYDERYITYAEVQRGDVYLKLFNLDPSYLLQQMGKSFRSQILFSATLSPLSYYRDMLGAREEDYSLMVPSPFHKEQWQVSVLPVSTRYRDREDSLFPLCDALKGMTARKGNYLVFFPSYAYLQNVYALFTEKYPEVSTLVQSTGMSEPDRESFLASFRPENPQTLLGFAVLGGIFSEGVDLPGDRLNGVMVVGVGLPQVGLERNLLRAYFQSQGKNGFDYAYVYPGMCKVLQAGGRLIRSESDNGTIILADDRFLQQPYRGLLPEEWRDYLVMT</sequence>
<dbReference type="InterPro" id="IPR010614">
    <property type="entry name" value="RAD3-like_helicase_DEAD"/>
</dbReference>
<dbReference type="SUPFAM" id="SSF52540">
    <property type="entry name" value="P-loop containing nucleoside triphosphate hydrolases"/>
    <property type="match status" value="2"/>
</dbReference>
<evidence type="ECO:0000256" key="5">
    <source>
        <dbReference type="ARBA" id="ARBA00022801"/>
    </source>
</evidence>
<keyword evidence="5" id="KW-0378">Hydrolase</keyword>
<evidence type="ECO:0000256" key="8">
    <source>
        <dbReference type="ARBA" id="ARBA00023004"/>
    </source>
</evidence>
<dbReference type="Gene3D" id="3.40.50.300">
    <property type="entry name" value="P-loop containing nucleotide triphosphate hydrolases"/>
    <property type="match status" value="2"/>
</dbReference>
<dbReference type="InterPro" id="IPR014013">
    <property type="entry name" value="Helic_SF1/SF2_ATP-bd_DinG/Rad3"/>
</dbReference>
<evidence type="ECO:0000256" key="11">
    <source>
        <dbReference type="ARBA" id="ARBA00023204"/>
    </source>
</evidence>
<dbReference type="PANTHER" id="PTHR11472">
    <property type="entry name" value="DNA REPAIR DEAD HELICASE RAD3/XP-D SUBFAMILY MEMBER"/>
    <property type="match status" value="1"/>
</dbReference>
<dbReference type="SMART" id="SM00488">
    <property type="entry name" value="DEXDc2"/>
    <property type="match status" value="1"/>
</dbReference>
<dbReference type="PROSITE" id="PS51193">
    <property type="entry name" value="HELICASE_ATP_BIND_2"/>
    <property type="match status" value="1"/>
</dbReference>
<dbReference type="InterPro" id="IPR006555">
    <property type="entry name" value="ATP-dep_Helicase_C"/>
</dbReference>
<dbReference type="InterPro" id="IPR006554">
    <property type="entry name" value="Helicase-like_DEXD_c2"/>
</dbReference>
<evidence type="ECO:0000313" key="16">
    <source>
        <dbReference type="Proteomes" id="UP000663452"/>
    </source>
</evidence>
<evidence type="ECO:0000313" key="15">
    <source>
        <dbReference type="EMBL" id="QSF44843.1"/>
    </source>
</evidence>
<keyword evidence="3" id="KW-0547">Nucleotide-binding</keyword>
<dbReference type="GO" id="GO:0004386">
    <property type="term" value="F:helicase activity"/>
    <property type="evidence" value="ECO:0007669"/>
    <property type="project" value="UniProtKB-KW"/>
</dbReference>
<comment type="similarity">
    <text evidence="13">Belongs to the helicase family. DinG subfamily.</text>
</comment>
<dbReference type="Gene3D" id="1.10.30.20">
    <property type="entry name" value="Bacterial XPD DNA helicase, FeS cluster domain"/>
    <property type="match status" value="1"/>
</dbReference>
<keyword evidence="9" id="KW-0411">Iron-sulfur</keyword>
<dbReference type="EMBL" id="CP070969">
    <property type="protein sequence ID" value="QSF44843.1"/>
    <property type="molecule type" value="Genomic_DNA"/>
</dbReference>
<dbReference type="Gene3D" id="1.10.275.40">
    <property type="match status" value="1"/>
</dbReference>